<keyword evidence="2" id="KW-0813">Transport</keyword>
<reference evidence="6 7" key="1">
    <citation type="journal article" date="2014" name="Environ. Microbiol.">
        <title>Insights into organohalide respiration and the versatile catabolism of Sulfurospirillum multivorans gained from comparative genomics and physiological studies.</title>
        <authorList>
            <person name="Goris T."/>
            <person name="Schubert T."/>
            <person name="Gadkari J."/>
            <person name="Wubet T."/>
            <person name="Tarkka M."/>
            <person name="Buscot F."/>
            <person name="Adrian L."/>
            <person name="Diekert G."/>
        </authorList>
    </citation>
    <scope>NUCLEOTIDE SEQUENCE [LARGE SCALE GENOMIC DNA]</scope>
    <source>
        <strain evidence="7">DM 12446 / JCM 15788 / NBRC 109480</strain>
    </source>
</reference>
<dbReference type="PANTHER" id="PTHR46743:SF2">
    <property type="entry name" value="TEICHOIC ACIDS EXPORT ATP-BINDING PROTEIN TAGH"/>
    <property type="match status" value="1"/>
</dbReference>
<keyword evidence="3" id="KW-0547">Nucleotide-binding</keyword>
<dbReference type="Pfam" id="PF00005">
    <property type="entry name" value="ABC_tran"/>
    <property type="match status" value="1"/>
</dbReference>
<evidence type="ECO:0000256" key="3">
    <source>
        <dbReference type="ARBA" id="ARBA00022741"/>
    </source>
</evidence>
<dbReference type="InterPro" id="IPR050683">
    <property type="entry name" value="Bact_Polysacc_Export_ATP-bd"/>
</dbReference>
<evidence type="ECO:0000313" key="6">
    <source>
        <dbReference type="EMBL" id="AHJ13800.1"/>
    </source>
</evidence>
<dbReference type="InterPro" id="IPR027417">
    <property type="entry name" value="P-loop_NTPase"/>
</dbReference>
<evidence type="ECO:0000256" key="2">
    <source>
        <dbReference type="ARBA" id="ARBA00022448"/>
    </source>
</evidence>
<dbReference type="GO" id="GO:0140359">
    <property type="term" value="F:ABC-type transporter activity"/>
    <property type="evidence" value="ECO:0007669"/>
    <property type="project" value="InterPro"/>
</dbReference>
<dbReference type="GO" id="GO:0016887">
    <property type="term" value="F:ATP hydrolysis activity"/>
    <property type="evidence" value="ECO:0007669"/>
    <property type="project" value="InterPro"/>
</dbReference>
<dbReference type="AlphaFoldDB" id="A0AA86E0J0"/>
<dbReference type="PANTHER" id="PTHR46743">
    <property type="entry name" value="TEICHOIC ACIDS EXPORT ATP-BINDING PROTEIN TAGH"/>
    <property type="match status" value="1"/>
</dbReference>
<evidence type="ECO:0000256" key="4">
    <source>
        <dbReference type="ARBA" id="ARBA00022840"/>
    </source>
</evidence>
<dbReference type="PROSITE" id="PS50893">
    <property type="entry name" value="ABC_TRANSPORTER_2"/>
    <property type="match status" value="1"/>
</dbReference>
<dbReference type="Proteomes" id="UP000019322">
    <property type="component" value="Chromosome"/>
</dbReference>
<dbReference type="KEGG" id="smul:SMUL_2558"/>
<dbReference type="RefSeq" id="WP_025345643.1">
    <property type="nucleotide sequence ID" value="NZ_CP007201.1"/>
</dbReference>
<evidence type="ECO:0000259" key="5">
    <source>
        <dbReference type="PROSITE" id="PS50893"/>
    </source>
</evidence>
<organism evidence="6 7">
    <name type="scientific">Sulfurospirillum multivorans (strain DM 12446 / JCM 15788 / NBRC 109480)</name>
    <dbReference type="NCBI Taxonomy" id="1150621"/>
    <lineage>
        <taxon>Bacteria</taxon>
        <taxon>Pseudomonadati</taxon>
        <taxon>Campylobacterota</taxon>
        <taxon>Epsilonproteobacteria</taxon>
        <taxon>Campylobacterales</taxon>
        <taxon>Sulfurospirillaceae</taxon>
        <taxon>Sulfurospirillum</taxon>
    </lineage>
</organism>
<dbReference type="Gene3D" id="3.40.50.300">
    <property type="entry name" value="P-loop containing nucleotide triphosphate hydrolases"/>
    <property type="match status" value="1"/>
</dbReference>
<gene>
    <name evidence="6" type="ORF">SMUL_2558</name>
</gene>
<dbReference type="SUPFAM" id="SSF52540">
    <property type="entry name" value="P-loop containing nucleoside triphosphate hydrolases"/>
    <property type="match status" value="1"/>
</dbReference>
<dbReference type="GO" id="GO:0016020">
    <property type="term" value="C:membrane"/>
    <property type="evidence" value="ECO:0007669"/>
    <property type="project" value="InterPro"/>
</dbReference>
<evidence type="ECO:0000313" key="7">
    <source>
        <dbReference type="Proteomes" id="UP000019322"/>
    </source>
</evidence>
<dbReference type="SMART" id="SM00382">
    <property type="entry name" value="AAA"/>
    <property type="match status" value="1"/>
</dbReference>
<dbReference type="InterPro" id="IPR003593">
    <property type="entry name" value="AAA+_ATPase"/>
</dbReference>
<comment type="similarity">
    <text evidence="1">Belongs to the ABC transporter superfamily.</text>
</comment>
<feature type="domain" description="ABC transporter" evidence="5">
    <location>
        <begin position="6"/>
        <end position="247"/>
    </location>
</feature>
<evidence type="ECO:0000256" key="1">
    <source>
        <dbReference type="ARBA" id="ARBA00005417"/>
    </source>
</evidence>
<protein>
    <submittedName>
        <fullName evidence="6">Teichoic acid export ATP-binding and carbohydrate-binding protein</fullName>
    </submittedName>
</protein>
<sequence length="426" mass="48034">MNSTAIKVSHLTKIYKLYDKPVDRLKESLHPLKKQYHKEFYALDNINFEIKKGETVGIIGKNGAGKSTLLKIITGVLTPTNGSVHVHGRIASLLELGAGFNPEYTGVENIYFQGSLMGYTREEVAQKVDEIIAFADIGDFVYQPVKMYSSGMYARLAFAVAINVDPDILIVDEALSVGDFAFQFKCFQKFQAFQKAGKTILFVSHSTQQIIQYCNKAMLIHSGNLIKYSDDVKQTTYDYEVLIRKHDGFNIEELKEVEKTQVQNIELDFDITPNKEVNEHRFGTHEAIFAKVTLSHDEKATSTDAVLTAGKKVYLRFYILAKREFPSIVMGTSIKNRDGITIWGDNTIDTPITLTQGLNKISMEFDLNIVAGEYFIDCGMADISFTPRVELDQRWPFDKINIVTSHRTIQGFAYAPTDIILESIAK</sequence>
<dbReference type="GO" id="GO:0005524">
    <property type="term" value="F:ATP binding"/>
    <property type="evidence" value="ECO:0007669"/>
    <property type="project" value="UniProtKB-KW"/>
</dbReference>
<dbReference type="Gene3D" id="2.70.50.60">
    <property type="entry name" value="abc- transporter (atp binding component) like domain"/>
    <property type="match status" value="1"/>
</dbReference>
<dbReference type="CDD" id="cd10147">
    <property type="entry name" value="Wzt_C-like"/>
    <property type="match status" value="1"/>
</dbReference>
<dbReference type="Pfam" id="PF14524">
    <property type="entry name" value="Wzt_C"/>
    <property type="match status" value="1"/>
</dbReference>
<accession>A0AA86E0J0</accession>
<keyword evidence="4 6" id="KW-0067">ATP-binding</keyword>
<dbReference type="CDD" id="cd03220">
    <property type="entry name" value="ABC_KpsT_Wzt"/>
    <property type="match status" value="1"/>
</dbReference>
<dbReference type="EMBL" id="CP007201">
    <property type="protein sequence ID" value="AHJ13800.1"/>
    <property type="molecule type" value="Genomic_DNA"/>
</dbReference>
<name>A0AA86E0J0_SULMK</name>
<dbReference type="InterPro" id="IPR003439">
    <property type="entry name" value="ABC_transporter-like_ATP-bd"/>
</dbReference>
<proteinExistence type="inferred from homology"/>
<dbReference type="InterPro" id="IPR029439">
    <property type="entry name" value="Wzt_C"/>
</dbReference>
<dbReference type="InterPro" id="IPR015860">
    <property type="entry name" value="ABC_transpr_TagH-like"/>
</dbReference>